<reference evidence="9 10" key="1">
    <citation type="submission" date="2020-08" db="EMBL/GenBank/DDBJ databases">
        <title>Sequencing the genomes of 1000 actinobacteria strains.</title>
        <authorList>
            <person name="Klenk H.-P."/>
        </authorList>
    </citation>
    <scope>NUCLEOTIDE SEQUENCE [LARGE SCALE GENOMIC DNA]</scope>
    <source>
        <strain evidence="9 10">DSM 11053</strain>
    </source>
</reference>
<keyword evidence="6" id="KW-0342">GTP-binding</keyword>
<keyword evidence="5" id="KW-0630">Potassium</keyword>
<evidence type="ECO:0000256" key="4">
    <source>
        <dbReference type="ARBA" id="ARBA00022842"/>
    </source>
</evidence>
<evidence type="ECO:0000313" key="10">
    <source>
        <dbReference type="Proteomes" id="UP000565572"/>
    </source>
</evidence>
<keyword evidence="2" id="KW-0479">Metal-binding</keyword>
<dbReference type="InterPro" id="IPR002847">
    <property type="entry name" value="F420-0_gamma-glut_ligase-dom"/>
</dbReference>
<dbReference type="PANTHER" id="PTHR47917">
    <property type="match status" value="1"/>
</dbReference>
<keyword evidence="1 9" id="KW-0436">Ligase</keyword>
<keyword evidence="10" id="KW-1185">Reference proteome</keyword>
<dbReference type="GO" id="GO:0052619">
    <property type="term" value="F:coenzyme F420-1:gamma-L-glutamate ligase activity"/>
    <property type="evidence" value="ECO:0007669"/>
    <property type="project" value="UniProtKB-EC"/>
</dbReference>
<evidence type="ECO:0000256" key="7">
    <source>
        <dbReference type="ARBA" id="ARBA00023211"/>
    </source>
</evidence>
<keyword evidence="3" id="KW-0547">Nucleotide-binding</keyword>
<comment type="caution">
    <text evidence="9">The sequence shown here is derived from an EMBL/GenBank/DDBJ whole genome shotgun (WGS) entry which is preliminary data.</text>
</comment>
<dbReference type="SUPFAM" id="SSF144010">
    <property type="entry name" value="CofE-like"/>
    <property type="match status" value="1"/>
</dbReference>
<evidence type="ECO:0000256" key="5">
    <source>
        <dbReference type="ARBA" id="ARBA00022958"/>
    </source>
</evidence>
<dbReference type="NCBIfam" id="NF009810">
    <property type="entry name" value="PRK13294.1"/>
    <property type="match status" value="1"/>
</dbReference>
<dbReference type="Gene3D" id="3.90.1660.10">
    <property type="entry name" value="CofE-like domain"/>
    <property type="match status" value="1"/>
</dbReference>
<dbReference type="Proteomes" id="UP000565572">
    <property type="component" value="Unassembled WGS sequence"/>
</dbReference>
<evidence type="ECO:0000256" key="3">
    <source>
        <dbReference type="ARBA" id="ARBA00022741"/>
    </source>
</evidence>
<dbReference type="RefSeq" id="WP_183336875.1">
    <property type="nucleotide sequence ID" value="NZ_JACHZG010000001.1"/>
</dbReference>
<dbReference type="Pfam" id="PF01996">
    <property type="entry name" value="F420_ligase"/>
    <property type="match status" value="1"/>
</dbReference>
<name>A0A7W5JTA7_9ACTN</name>
<sequence>MNAGPGRAELLVVGLAGIGEVAAGDDLVATVLSAVDAGTDGPLRDGDILVVTSKVVSKSEGRAVAATERESAIREAAVHTLARRGPTRIVRNRIGLVLAAAGVDNSNVEPGEVLLLPVDPDASAAAMRDGVRERTGARVGVVVSDTLGRAWRMGQTDVAIGAAGVRVVEDYAGRRDAYGNDLHVTAVALADELAAAADLVKTKLAGRPVALVRGLAHLVGDDEGTARDLARPPEQDMFGHGAQEAVLAAVLGAVDQPGRYEALLDLPPDERAAALLTGPGAPSLEPAAAAFVERLLGVTLAPTRP</sequence>
<evidence type="ECO:0000259" key="8">
    <source>
        <dbReference type="Pfam" id="PF01996"/>
    </source>
</evidence>
<evidence type="ECO:0000256" key="1">
    <source>
        <dbReference type="ARBA" id="ARBA00022598"/>
    </source>
</evidence>
<dbReference type="GO" id="GO:0046872">
    <property type="term" value="F:metal ion binding"/>
    <property type="evidence" value="ECO:0007669"/>
    <property type="project" value="UniProtKB-KW"/>
</dbReference>
<dbReference type="Gene3D" id="3.30.1330.100">
    <property type="entry name" value="CofE-like"/>
    <property type="match status" value="1"/>
</dbReference>
<dbReference type="GO" id="GO:0052618">
    <property type="term" value="F:coenzyme F420-0:L-glutamate ligase activity"/>
    <property type="evidence" value="ECO:0007669"/>
    <property type="project" value="UniProtKB-EC"/>
</dbReference>
<dbReference type="EC" id="6.3.2.34" evidence="9"/>
<feature type="domain" description="Coenzyme F420:L-glutamate ligase-like" evidence="8">
    <location>
        <begin position="19"/>
        <end position="214"/>
    </location>
</feature>
<protein>
    <submittedName>
        <fullName evidence="9">Coenzyme F420-0:L-glutamate ligase/coenzyme F420-1:gamma-L-glutamate ligase</fullName>
        <ecNumber evidence="9">6.3.2.31</ecNumber>
        <ecNumber evidence="9">6.3.2.34</ecNumber>
    </submittedName>
</protein>
<dbReference type="EMBL" id="JACHZG010000001">
    <property type="protein sequence ID" value="MBB3325833.1"/>
    <property type="molecule type" value="Genomic_DNA"/>
</dbReference>
<accession>A0A7W5JTA7</accession>
<keyword evidence="4" id="KW-0460">Magnesium</keyword>
<dbReference type="GO" id="GO:0005525">
    <property type="term" value="F:GTP binding"/>
    <property type="evidence" value="ECO:0007669"/>
    <property type="project" value="UniProtKB-KW"/>
</dbReference>
<dbReference type="NCBIfam" id="TIGR01916">
    <property type="entry name" value="F420_cofE"/>
    <property type="match status" value="1"/>
</dbReference>
<keyword evidence="7" id="KW-0464">Manganese</keyword>
<organism evidence="9 10">
    <name type="scientific">Microlunatus antarcticus</name>
    <dbReference type="NCBI Taxonomy" id="53388"/>
    <lineage>
        <taxon>Bacteria</taxon>
        <taxon>Bacillati</taxon>
        <taxon>Actinomycetota</taxon>
        <taxon>Actinomycetes</taxon>
        <taxon>Propionibacteriales</taxon>
        <taxon>Propionibacteriaceae</taxon>
        <taxon>Microlunatus</taxon>
    </lineage>
</organism>
<dbReference type="AlphaFoldDB" id="A0A7W5JTA7"/>
<evidence type="ECO:0000313" key="9">
    <source>
        <dbReference type="EMBL" id="MBB3325833.1"/>
    </source>
</evidence>
<proteinExistence type="predicted"/>
<dbReference type="PANTHER" id="PTHR47917:SF1">
    <property type="entry name" value="COENZYME F420:L-GLUTAMATE LIGASE"/>
    <property type="match status" value="1"/>
</dbReference>
<evidence type="ECO:0000256" key="2">
    <source>
        <dbReference type="ARBA" id="ARBA00022723"/>
    </source>
</evidence>
<dbReference type="EC" id="6.3.2.31" evidence="9"/>
<evidence type="ECO:0000256" key="6">
    <source>
        <dbReference type="ARBA" id="ARBA00023134"/>
    </source>
</evidence>
<dbReference type="InterPro" id="IPR008225">
    <property type="entry name" value="F420-0_g-glutamyl_ligase"/>
</dbReference>
<gene>
    <name evidence="9" type="ORF">FHX39_000777</name>
</gene>